<dbReference type="SUPFAM" id="SSF53335">
    <property type="entry name" value="S-adenosyl-L-methionine-dependent methyltransferases"/>
    <property type="match status" value="1"/>
</dbReference>
<evidence type="ECO:0000313" key="18">
    <source>
        <dbReference type="EMBL" id="ROT77495.1"/>
    </source>
</evidence>
<keyword evidence="4" id="KW-0808">Transferase</keyword>
<comment type="subunit">
    <text evidence="10">Heterodimer; heterodimerization with TRMT112 is required for S-adenosyl-L-methionine-binding.</text>
</comment>
<dbReference type="STRING" id="6689.A0A423TM14"/>
<evidence type="ECO:0000256" key="8">
    <source>
        <dbReference type="ARBA" id="ARBA00050903"/>
    </source>
</evidence>
<reference evidence="18 19" key="1">
    <citation type="submission" date="2018-04" db="EMBL/GenBank/DDBJ databases">
        <authorList>
            <person name="Zhang X."/>
            <person name="Yuan J."/>
            <person name="Li F."/>
            <person name="Xiang J."/>
        </authorList>
    </citation>
    <scope>NUCLEOTIDE SEQUENCE [LARGE SCALE GENOMIC DNA]</scope>
    <source>
        <tissue evidence="18">Muscle</tissue>
    </source>
</reference>
<dbReference type="InterPro" id="IPR052190">
    <property type="entry name" value="Euk-Arch_PrmC-MTase"/>
</dbReference>
<dbReference type="FunFam" id="3.40.50.150:FF:000077">
    <property type="entry name" value="HemK methyltransferase family member 2"/>
    <property type="match status" value="1"/>
</dbReference>
<evidence type="ECO:0000256" key="4">
    <source>
        <dbReference type="ARBA" id="ARBA00022679"/>
    </source>
</evidence>
<dbReference type="EMBL" id="QCYY01001518">
    <property type="protein sequence ID" value="ROT77495.1"/>
    <property type="molecule type" value="Genomic_DNA"/>
</dbReference>
<evidence type="ECO:0000256" key="1">
    <source>
        <dbReference type="ARBA" id="ARBA00004123"/>
    </source>
</evidence>
<dbReference type="Pfam" id="PF05175">
    <property type="entry name" value="MTS"/>
    <property type="match status" value="1"/>
</dbReference>
<comment type="similarity">
    <text evidence="2">Belongs to the eukaryotic/archaeal PrmC-related family.</text>
</comment>
<evidence type="ECO:0000256" key="3">
    <source>
        <dbReference type="ARBA" id="ARBA00022603"/>
    </source>
</evidence>
<evidence type="ECO:0000259" key="17">
    <source>
        <dbReference type="Pfam" id="PF05175"/>
    </source>
</evidence>
<dbReference type="InterPro" id="IPR007848">
    <property type="entry name" value="Small_mtfrase_dom"/>
</dbReference>
<evidence type="ECO:0000256" key="14">
    <source>
        <dbReference type="ARBA" id="ARBA00083337"/>
    </source>
</evidence>
<feature type="domain" description="Methyltransferase small" evidence="17">
    <location>
        <begin position="32"/>
        <end position="130"/>
    </location>
</feature>
<dbReference type="GO" id="GO:0032259">
    <property type="term" value="P:methylation"/>
    <property type="evidence" value="ECO:0007669"/>
    <property type="project" value="UniProtKB-KW"/>
</dbReference>
<comment type="caution">
    <text evidence="18">The sequence shown here is derived from an EMBL/GenBank/DDBJ whole genome shotgun (WGS) entry which is preliminary data.</text>
</comment>
<protein>
    <recommendedName>
        <fullName evidence="15">Methyltransferase HEMK2</fullName>
    </recommendedName>
    <alternativeName>
        <fullName evidence="14">HemK methyltransferase family member 2</fullName>
    </alternativeName>
    <alternativeName>
        <fullName evidence="12">Lysine N-methyltransferase 9</fullName>
    </alternativeName>
    <alternativeName>
        <fullName evidence="11">Methylarsonite methyltransferase N6AMT1</fullName>
    </alternativeName>
    <alternativeName>
        <fullName evidence="16">Methyltransferase N6AMT1</fullName>
    </alternativeName>
    <alternativeName>
        <fullName evidence="13">Protein N(5)-glutamine methyltransferase</fullName>
    </alternativeName>
</protein>
<proteinExistence type="inferred from homology"/>
<dbReference type="CDD" id="cd02440">
    <property type="entry name" value="AdoMet_MTases"/>
    <property type="match status" value="1"/>
</dbReference>
<comment type="subcellular location">
    <subcellularLocation>
        <location evidence="1">Nucleus</location>
    </subcellularLocation>
</comment>
<evidence type="ECO:0000256" key="15">
    <source>
        <dbReference type="ARBA" id="ARBA00093624"/>
    </source>
</evidence>
<dbReference type="GO" id="GO:0036009">
    <property type="term" value="F:protein-glutamine N-methyltransferase activity"/>
    <property type="evidence" value="ECO:0007669"/>
    <property type="project" value="UniProtKB-ARBA"/>
</dbReference>
<comment type="catalytic activity">
    <reaction evidence="8">
        <text>methylarsonous acid + S-adenosyl-L-methionine = dimethylarsinate + S-adenosyl-L-homocysteine + 2 H(+)</text>
        <dbReference type="Rhea" id="RHEA:11684"/>
        <dbReference type="ChEBI" id="CHEBI:15378"/>
        <dbReference type="ChEBI" id="CHEBI:16223"/>
        <dbReference type="ChEBI" id="CHEBI:17826"/>
        <dbReference type="ChEBI" id="CHEBI:57856"/>
        <dbReference type="ChEBI" id="CHEBI:59789"/>
    </reaction>
</comment>
<keyword evidence="6" id="KW-0539">Nucleus</keyword>
<evidence type="ECO:0000256" key="2">
    <source>
        <dbReference type="ARBA" id="ARBA00006149"/>
    </source>
</evidence>
<keyword evidence="3" id="KW-0489">Methyltransferase</keyword>
<sequence>MDQVDKIKTPDFSHITSEDLNHIYEPSEDSFLLIDALEKDLAFIRKREPTVCLEVGTGSGVVITALGSVLGPRCQYMGTDINPRACSVTQETGRANGVNIACVCTDLVANVIDRVKGTIDVLLFNPPYVVTPSEEVGQGDLEYTWAGGVKGREVLDRLLPSVEALLSPKGLFYLLVLKENDPEEIASIMESRGFSCECLMRRRTGPENLMVLRFCRKGSQ</sequence>
<evidence type="ECO:0000256" key="13">
    <source>
        <dbReference type="ARBA" id="ARBA00080992"/>
    </source>
</evidence>
<dbReference type="GO" id="GO:0005634">
    <property type="term" value="C:nucleus"/>
    <property type="evidence" value="ECO:0007669"/>
    <property type="project" value="UniProtKB-SubCell"/>
</dbReference>
<evidence type="ECO:0000256" key="12">
    <source>
        <dbReference type="ARBA" id="ARBA00076540"/>
    </source>
</evidence>
<dbReference type="Gene3D" id="3.40.50.150">
    <property type="entry name" value="Vaccinia Virus protein VP39"/>
    <property type="match status" value="1"/>
</dbReference>
<gene>
    <name evidence="18" type="ORF">C7M84_003863</name>
</gene>
<evidence type="ECO:0000313" key="19">
    <source>
        <dbReference type="Proteomes" id="UP000283509"/>
    </source>
</evidence>
<dbReference type="InterPro" id="IPR029063">
    <property type="entry name" value="SAM-dependent_MTases_sf"/>
</dbReference>
<comment type="catalytic activity">
    <reaction evidence="7">
        <text>L-lysyl-[histone] + S-adenosyl-L-methionine = N(6)-methyl-L-lysyl-[histone] + S-adenosyl-L-homocysteine + H(+)</text>
        <dbReference type="Rhea" id="RHEA:10024"/>
        <dbReference type="Rhea" id="RHEA-COMP:9845"/>
        <dbReference type="Rhea" id="RHEA-COMP:9846"/>
        <dbReference type="ChEBI" id="CHEBI:15378"/>
        <dbReference type="ChEBI" id="CHEBI:29969"/>
        <dbReference type="ChEBI" id="CHEBI:57856"/>
        <dbReference type="ChEBI" id="CHEBI:59789"/>
        <dbReference type="ChEBI" id="CHEBI:61929"/>
    </reaction>
    <physiologicalReaction direction="left-to-right" evidence="7">
        <dbReference type="Rhea" id="RHEA:10025"/>
    </physiologicalReaction>
</comment>
<evidence type="ECO:0000256" key="7">
    <source>
        <dbReference type="ARBA" id="ARBA00048619"/>
    </source>
</evidence>
<evidence type="ECO:0000256" key="10">
    <source>
        <dbReference type="ARBA" id="ARBA00062344"/>
    </source>
</evidence>
<dbReference type="GO" id="GO:0035657">
    <property type="term" value="C:eRF1 methyltransferase complex"/>
    <property type="evidence" value="ECO:0007669"/>
    <property type="project" value="TreeGrafter"/>
</dbReference>
<dbReference type="AlphaFoldDB" id="A0A423TM14"/>
<evidence type="ECO:0000256" key="5">
    <source>
        <dbReference type="ARBA" id="ARBA00022691"/>
    </source>
</evidence>
<evidence type="ECO:0000256" key="9">
    <source>
        <dbReference type="ARBA" id="ARBA00053180"/>
    </source>
</evidence>
<organism evidence="18 19">
    <name type="scientific">Penaeus vannamei</name>
    <name type="common">Whiteleg shrimp</name>
    <name type="synonym">Litopenaeus vannamei</name>
    <dbReference type="NCBI Taxonomy" id="6689"/>
    <lineage>
        <taxon>Eukaryota</taxon>
        <taxon>Metazoa</taxon>
        <taxon>Ecdysozoa</taxon>
        <taxon>Arthropoda</taxon>
        <taxon>Crustacea</taxon>
        <taxon>Multicrustacea</taxon>
        <taxon>Malacostraca</taxon>
        <taxon>Eumalacostraca</taxon>
        <taxon>Eucarida</taxon>
        <taxon>Decapoda</taxon>
        <taxon>Dendrobranchiata</taxon>
        <taxon>Penaeoidea</taxon>
        <taxon>Penaeidae</taxon>
        <taxon>Penaeus</taxon>
    </lineage>
</organism>
<dbReference type="InterPro" id="IPR004557">
    <property type="entry name" value="PrmC-related"/>
</dbReference>
<evidence type="ECO:0000256" key="16">
    <source>
        <dbReference type="ARBA" id="ARBA00093667"/>
    </source>
</evidence>
<dbReference type="OrthoDB" id="406152at2759"/>
<name>A0A423TM14_PENVA</name>
<comment type="function">
    <text evidence="9">Methyltransferase that can methylate proteins and, to a lower extent, arsenic. Catalytic subunit of a heterodimer with TRMT112, which monomethylates 'Lys-12' of histone H4 (H4K12me1), a modification present at the promoters of numerous genes encoding cell cycle regulators. Catalytic subunit of a heterodimer with TRMT112, which catalyzes N5-methylation of Glu residue of proteins with a Gly-Gln-Xaa-Xaa-Xaa-Arg motif. Methylates ETF1 on 'Gln-185'; ETF1 needs to be complexed to ERF3 in its GTP-bound form to be efficiently methylated. May also play a role in the modulation of arsenic-induced toxicity by mediating the conversion of monomethylarsonous acid (3+) into the less toxic dimethylarsonic acid. It however only plays a limited role in arsenic metabolism compared with AS3MT.</text>
</comment>
<dbReference type="PANTHER" id="PTHR45875">
    <property type="entry name" value="METHYLTRANSFERASE N6AMT1"/>
    <property type="match status" value="1"/>
</dbReference>
<keyword evidence="5" id="KW-0949">S-adenosyl-L-methionine</keyword>
<dbReference type="NCBIfam" id="TIGR00537">
    <property type="entry name" value="hemK_rel_arch"/>
    <property type="match status" value="1"/>
</dbReference>
<dbReference type="InterPro" id="IPR002052">
    <property type="entry name" value="DNA_methylase_N6_adenine_CS"/>
</dbReference>
<evidence type="ECO:0000256" key="11">
    <source>
        <dbReference type="ARBA" id="ARBA00075330"/>
    </source>
</evidence>
<dbReference type="Proteomes" id="UP000283509">
    <property type="component" value="Unassembled WGS sequence"/>
</dbReference>
<reference evidence="18 19" key="2">
    <citation type="submission" date="2019-01" db="EMBL/GenBank/DDBJ databases">
        <title>The decoding of complex shrimp genome reveals the adaptation for benthos swimmer, frequently molting mechanism and breeding impact on genome.</title>
        <authorList>
            <person name="Sun Y."/>
            <person name="Gao Y."/>
            <person name="Yu Y."/>
        </authorList>
    </citation>
    <scope>NUCLEOTIDE SEQUENCE [LARGE SCALE GENOMIC DNA]</scope>
    <source>
        <tissue evidence="18">Muscle</tissue>
    </source>
</reference>
<dbReference type="GO" id="GO:0003676">
    <property type="term" value="F:nucleic acid binding"/>
    <property type="evidence" value="ECO:0007669"/>
    <property type="project" value="InterPro"/>
</dbReference>
<dbReference type="PANTHER" id="PTHR45875:SF1">
    <property type="entry name" value="METHYLTRANSFERASE N6AMT1"/>
    <property type="match status" value="1"/>
</dbReference>
<accession>A0A423TM14</accession>
<keyword evidence="19" id="KW-1185">Reference proteome</keyword>
<dbReference type="PROSITE" id="PS00092">
    <property type="entry name" value="N6_MTASE"/>
    <property type="match status" value="1"/>
</dbReference>
<evidence type="ECO:0000256" key="6">
    <source>
        <dbReference type="ARBA" id="ARBA00023242"/>
    </source>
</evidence>